<dbReference type="GO" id="GO:0006605">
    <property type="term" value="P:protein targeting"/>
    <property type="evidence" value="ECO:0007669"/>
    <property type="project" value="UniProtKB-UniRule"/>
</dbReference>
<comment type="similarity">
    <text evidence="9">Belongs to the SecE/SEC61-gamma family.</text>
</comment>
<comment type="function">
    <text evidence="9">Essential subunit of the Sec protein translocation channel SecYEG. Clamps together the 2 halves of SecY. May contact the channel plug during translocation.</text>
</comment>
<dbReference type="InterPro" id="IPR001901">
    <property type="entry name" value="Translocase_SecE/Sec61-g"/>
</dbReference>
<comment type="subcellular location">
    <subcellularLocation>
        <location evidence="9">Cell membrane</location>
        <topology evidence="9">Single-pass membrane protein</topology>
    </subcellularLocation>
    <subcellularLocation>
        <location evidence="1">Membrane</location>
    </subcellularLocation>
</comment>
<keyword evidence="6 9" id="KW-1133">Transmembrane helix</keyword>
<dbReference type="NCBIfam" id="TIGR00964">
    <property type="entry name" value="secE_bact"/>
    <property type="match status" value="1"/>
</dbReference>
<dbReference type="Pfam" id="PF00584">
    <property type="entry name" value="SecE"/>
    <property type="match status" value="1"/>
</dbReference>
<dbReference type="Gene3D" id="1.20.5.1030">
    <property type="entry name" value="Preprotein translocase secy subunit"/>
    <property type="match status" value="1"/>
</dbReference>
<dbReference type="PROSITE" id="PS01067">
    <property type="entry name" value="SECE_SEC61G"/>
    <property type="match status" value="1"/>
</dbReference>
<keyword evidence="12" id="KW-1185">Reference proteome</keyword>
<keyword evidence="7 9" id="KW-0811">Translocation</keyword>
<protein>
    <recommendedName>
        <fullName evidence="9">Protein translocase subunit SecE</fullName>
    </recommendedName>
</protein>
<dbReference type="RefSeq" id="WP_166395745.1">
    <property type="nucleotide sequence ID" value="NZ_CP045121.1"/>
</dbReference>
<gene>
    <name evidence="9 11" type="primary">secE</name>
    <name evidence="11" type="ORF">GBA65_05565</name>
</gene>
<evidence type="ECO:0000256" key="7">
    <source>
        <dbReference type="ARBA" id="ARBA00023010"/>
    </source>
</evidence>
<feature type="region of interest" description="Disordered" evidence="10">
    <location>
        <begin position="1"/>
        <end position="26"/>
    </location>
</feature>
<evidence type="ECO:0000256" key="6">
    <source>
        <dbReference type="ARBA" id="ARBA00022989"/>
    </source>
</evidence>
<dbReference type="Proteomes" id="UP000502706">
    <property type="component" value="Chromosome"/>
</dbReference>
<dbReference type="EMBL" id="CP045121">
    <property type="protein sequence ID" value="QIN78067.1"/>
    <property type="molecule type" value="Genomic_DNA"/>
</dbReference>
<evidence type="ECO:0000256" key="8">
    <source>
        <dbReference type="ARBA" id="ARBA00023136"/>
    </source>
</evidence>
<feature type="transmembrane region" description="Helical" evidence="9">
    <location>
        <begin position="56"/>
        <end position="76"/>
    </location>
</feature>
<evidence type="ECO:0000256" key="4">
    <source>
        <dbReference type="ARBA" id="ARBA00022692"/>
    </source>
</evidence>
<dbReference type="PANTHER" id="PTHR33910">
    <property type="entry name" value="PROTEIN TRANSLOCASE SUBUNIT SECE"/>
    <property type="match status" value="1"/>
</dbReference>
<name>A0A6G8PV49_9ACTN</name>
<evidence type="ECO:0000256" key="5">
    <source>
        <dbReference type="ARBA" id="ARBA00022927"/>
    </source>
</evidence>
<proteinExistence type="inferred from homology"/>
<keyword evidence="4 9" id="KW-0812">Transmembrane</keyword>
<organism evidence="11 12">
    <name type="scientific">Rubrobacter marinus</name>
    <dbReference type="NCBI Taxonomy" id="2653852"/>
    <lineage>
        <taxon>Bacteria</taxon>
        <taxon>Bacillati</taxon>
        <taxon>Actinomycetota</taxon>
        <taxon>Rubrobacteria</taxon>
        <taxon>Rubrobacterales</taxon>
        <taxon>Rubrobacteraceae</taxon>
        <taxon>Rubrobacter</taxon>
    </lineage>
</organism>
<dbReference type="AlphaFoldDB" id="A0A6G8PV49"/>
<accession>A0A6G8PV49</accession>
<keyword evidence="2 9" id="KW-0813">Transport</keyword>
<dbReference type="InterPro" id="IPR038379">
    <property type="entry name" value="SecE_sf"/>
</dbReference>
<evidence type="ECO:0000313" key="11">
    <source>
        <dbReference type="EMBL" id="QIN78067.1"/>
    </source>
</evidence>
<evidence type="ECO:0000256" key="3">
    <source>
        <dbReference type="ARBA" id="ARBA00022475"/>
    </source>
</evidence>
<evidence type="ECO:0000256" key="1">
    <source>
        <dbReference type="ARBA" id="ARBA00004370"/>
    </source>
</evidence>
<keyword evidence="8 9" id="KW-0472">Membrane</keyword>
<reference evidence="11 12" key="1">
    <citation type="submission" date="2019-10" db="EMBL/GenBank/DDBJ databases">
        <title>Rubrobacter sp nov SCSIO 52915 isolated from a deep-sea sediment in the South China Sea.</title>
        <authorList>
            <person name="Chen R.W."/>
        </authorList>
    </citation>
    <scope>NUCLEOTIDE SEQUENCE [LARGE SCALE GENOMIC DNA]</scope>
    <source>
        <strain evidence="11 12">SCSIO 52915</strain>
    </source>
</reference>
<dbReference type="GO" id="GO:0065002">
    <property type="term" value="P:intracellular protein transmembrane transport"/>
    <property type="evidence" value="ECO:0007669"/>
    <property type="project" value="UniProtKB-UniRule"/>
</dbReference>
<evidence type="ECO:0000256" key="9">
    <source>
        <dbReference type="HAMAP-Rule" id="MF_00422"/>
    </source>
</evidence>
<keyword evidence="3 9" id="KW-1003">Cell membrane</keyword>
<dbReference type="KEGG" id="rmar:GBA65_05565"/>
<dbReference type="InterPro" id="IPR005807">
    <property type="entry name" value="SecE_bac"/>
</dbReference>
<evidence type="ECO:0000256" key="2">
    <source>
        <dbReference type="ARBA" id="ARBA00022448"/>
    </source>
</evidence>
<comment type="subunit">
    <text evidence="9">Component of the Sec protein translocase complex. Heterotrimer consisting of SecY, SecE and SecG subunits. The heterotrimers can form oligomers, although 1 heterotrimer is thought to be able to translocate proteins. Interacts with the ribosome. Interacts with SecDF, and other proteins may be involved. Interacts with SecA.</text>
</comment>
<keyword evidence="5 9" id="KW-0653">Protein transport</keyword>
<evidence type="ECO:0000256" key="10">
    <source>
        <dbReference type="SAM" id="MobiDB-lite"/>
    </source>
</evidence>
<sequence>MGNKRSAAPAGGGKSQAQQQPKKRRFGGLIDFIRNVRAELRRVTWPNRDQLQQSTAVVLIIVVALTAFVAFWDFIFQNLARIVFL</sequence>
<dbReference type="HAMAP" id="MF_00422">
    <property type="entry name" value="SecE"/>
    <property type="match status" value="1"/>
</dbReference>
<dbReference type="GO" id="GO:0043952">
    <property type="term" value="P:protein transport by the Sec complex"/>
    <property type="evidence" value="ECO:0007669"/>
    <property type="project" value="UniProtKB-UniRule"/>
</dbReference>
<dbReference type="GO" id="GO:0008320">
    <property type="term" value="F:protein transmembrane transporter activity"/>
    <property type="evidence" value="ECO:0007669"/>
    <property type="project" value="UniProtKB-UniRule"/>
</dbReference>
<dbReference type="GO" id="GO:0009306">
    <property type="term" value="P:protein secretion"/>
    <property type="evidence" value="ECO:0007669"/>
    <property type="project" value="UniProtKB-UniRule"/>
</dbReference>
<evidence type="ECO:0000313" key="12">
    <source>
        <dbReference type="Proteomes" id="UP000502706"/>
    </source>
</evidence>
<dbReference type="GO" id="GO:0005886">
    <property type="term" value="C:plasma membrane"/>
    <property type="evidence" value="ECO:0007669"/>
    <property type="project" value="UniProtKB-SubCell"/>
</dbReference>
<dbReference type="PANTHER" id="PTHR33910:SF1">
    <property type="entry name" value="PROTEIN TRANSLOCASE SUBUNIT SECE"/>
    <property type="match status" value="1"/>
</dbReference>